<proteinExistence type="predicted"/>
<dbReference type="PANTHER" id="PTHR43194:SF2">
    <property type="entry name" value="PEROXISOMAL MEMBRANE PROTEIN LPX1"/>
    <property type="match status" value="1"/>
</dbReference>
<reference evidence="3" key="1">
    <citation type="journal article" date="2019" name="Int. J. Syst. Evol. Microbiol.">
        <title>The Global Catalogue of Microorganisms (GCM) 10K type strain sequencing project: providing services to taxonomists for standard genome sequencing and annotation.</title>
        <authorList>
            <consortium name="The Broad Institute Genomics Platform"/>
            <consortium name="The Broad Institute Genome Sequencing Center for Infectious Disease"/>
            <person name="Wu L."/>
            <person name="Ma J."/>
        </authorList>
    </citation>
    <scope>NUCLEOTIDE SEQUENCE [LARGE SCALE GENOMIC DNA]</scope>
    <source>
        <strain evidence="3">JCM 17225</strain>
    </source>
</reference>
<dbReference type="RefSeq" id="WP_345059619.1">
    <property type="nucleotide sequence ID" value="NZ_BAABDK010000035.1"/>
</dbReference>
<organism evidence="2 3">
    <name type="scientific">Hymenobacter glaciei</name>
    <dbReference type="NCBI Taxonomy" id="877209"/>
    <lineage>
        <taxon>Bacteria</taxon>
        <taxon>Pseudomonadati</taxon>
        <taxon>Bacteroidota</taxon>
        <taxon>Cytophagia</taxon>
        <taxon>Cytophagales</taxon>
        <taxon>Hymenobacteraceae</taxon>
        <taxon>Hymenobacter</taxon>
    </lineage>
</organism>
<keyword evidence="3" id="KW-1185">Reference proteome</keyword>
<name>A0ABP7UXF9_9BACT</name>
<dbReference type="InterPro" id="IPR000073">
    <property type="entry name" value="AB_hydrolase_1"/>
</dbReference>
<sequence>MASPTPRPAIVFITGAVVTAASWDNWKTFFVGEGYTCYAPDWPHKEAPAAELRRQHPHSPIAQNGLADVLQVYTEFIAQLPAKPIVIGHSFGGLIVQLLLQQDAAVAGVAIESAPPLGVVVANWSLVRSVLPMLGLFSSLKTTFLPTFAQWQYAIANGLALADQRKYYDQLAAPESKKTIRGALSLGARVDFGRPHAPLLFLAGGADRIMPAALNRANHRRYQHAESVTDFEELPGRCHAMLGQATWRKDAALILRWLASHAVESK</sequence>
<dbReference type="PANTHER" id="PTHR43194">
    <property type="entry name" value="HYDROLASE ALPHA/BETA FOLD FAMILY"/>
    <property type="match status" value="1"/>
</dbReference>
<evidence type="ECO:0000313" key="2">
    <source>
        <dbReference type="EMBL" id="GAA4054920.1"/>
    </source>
</evidence>
<dbReference type="InterPro" id="IPR029058">
    <property type="entry name" value="AB_hydrolase_fold"/>
</dbReference>
<accession>A0ABP7UXF9</accession>
<gene>
    <name evidence="2" type="ORF">GCM10022409_47570</name>
</gene>
<dbReference type="EMBL" id="BAABDK010000035">
    <property type="protein sequence ID" value="GAA4054920.1"/>
    <property type="molecule type" value="Genomic_DNA"/>
</dbReference>
<comment type="caution">
    <text evidence="2">The sequence shown here is derived from an EMBL/GenBank/DDBJ whole genome shotgun (WGS) entry which is preliminary data.</text>
</comment>
<protein>
    <submittedName>
        <fullName evidence="2">Alpha/beta hydrolase</fullName>
    </submittedName>
</protein>
<dbReference type="InterPro" id="IPR050228">
    <property type="entry name" value="Carboxylesterase_BioH"/>
</dbReference>
<dbReference type="GO" id="GO:0016787">
    <property type="term" value="F:hydrolase activity"/>
    <property type="evidence" value="ECO:0007669"/>
    <property type="project" value="UniProtKB-KW"/>
</dbReference>
<evidence type="ECO:0000259" key="1">
    <source>
        <dbReference type="Pfam" id="PF12697"/>
    </source>
</evidence>
<dbReference type="Pfam" id="PF12697">
    <property type="entry name" value="Abhydrolase_6"/>
    <property type="match status" value="1"/>
</dbReference>
<dbReference type="Gene3D" id="3.40.50.1820">
    <property type="entry name" value="alpha/beta hydrolase"/>
    <property type="match status" value="1"/>
</dbReference>
<evidence type="ECO:0000313" key="3">
    <source>
        <dbReference type="Proteomes" id="UP001501469"/>
    </source>
</evidence>
<feature type="domain" description="AB hydrolase-1" evidence="1">
    <location>
        <begin position="10"/>
        <end position="223"/>
    </location>
</feature>
<keyword evidence="2" id="KW-0378">Hydrolase</keyword>
<dbReference type="SUPFAM" id="SSF53474">
    <property type="entry name" value="alpha/beta-Hydrolases"/>
    <property type="match status" value="1"/>
</dbReference>
<dbReference type="Proteomes" id="UP001501469">
    <property type="component" value="Unassembled WGS sequence"/>
</dbReference>